<keyword evidence="1" id="KW-1133">Transmembrane helix</keyword>
<evidence type="ECO:0008006" key="4">
    <source>
        <dbReference type="Google" id="ProtNLM"/>
    </source>
</evidence>
<evidence type="ECO:0000256" key="1">
    <source>
        <dbReference type="SAM" id="Phobius"/>
    </source>
</evidence>
<reference evidence="2 3" key="1">
    <citation type="journal article" date="2018" name="Environ. Microbiol.">
        <title>Ecological and genomic features of two widespread freshwater picocyanobacteria.</title>
        <authorList>
            <person name="Cabello-Yeves P.J."/>
            <person name="Picazo A."/>
            <person name="Camacho A."/>
            <person name="Callieri C."/>
            <person name="Rosselli R."/>
            <person name="Roda-Garcia J.J."/>
            <person name="Coutinho F.H."/>
            <person name="Rodriguez-Valera F."/>
        </authorList>
    </citation>
    <scope>NUCLEOTIDE SEQUENCE [LARGE SCALE GENOMIC DNA]</scope>
    <source>
        <strain evidence="2 3">Tous</strain>
    </source>
</reference>
<accession>A0A2P7MSU3</accession>
<evidence type="ECO:0000313" key="2">
    <source>
        <dbReference type="EMBL" id="PSJ04293.1"/>
    </source>
</evidence>
<feature type="transmembrane region" description="Helical" evidence="1">
    <location>
        <begin position="28"/>
        <end position="46"/>
    </location>
</feature>
<feature type="transmembrane region" description="Helical" evidence="1">
    <location>
        <begin position="89"/>
        <end position="111"/>
    </location>
</feature>
<dbReference type="AlphaFoldDB" id="A0A2P7MSU3"/>
<proteinExistence type="predicted"/>
<gene>
    <name evidence="2" type="ORF">C7K55_10730</name>
</gene>
<sequence>MDLLLVNHLRHRSLIAPNLSDLVHRIDIIATIAFIAVTIGLTVSLFRGKNRHLFRWALAYLLFSMLQVIANVLSMVATAGSHQGGGLAGLWDVAAVYMESVLVFMFVYIFLDVSTPGGAFIWPSRQGEEPPEPHIIDYLFISMNVNSTYGPTSEAVMSRRAKLVMALQVLLAIVMLTVLIARSVSSTG</sequence>
<feature type="transmembrane region" description="Helical" evidence="1">
    <location>
        <begin position="58"/>
        <end position="77"/>
    </location>
</feature>
<keyword evidence="1" id="KW-0812">Transmembrane</keyword>
<organism evidence="2 3">
    <name type="scientific">Cyanobium usitatum str. Tous</name>
    <dbReference type="NCBI Taxonomy" id="2116684"/>
    <lineage>
        <taxon>Bacteria</taxon>
        <taxon>Bacillati</taxon>
        <taxon>Cyanobacteriota</taxon>
        <taxon>Cyanophyceae</taxon>
        <taxon>Synechococcales</taxon>
        <taxon>Prochlorococcaceae</taxon>
        <taxon>Cyanobium</taxon>
    </lineage>
</organism>
<protein>
    <recommendedName>
        <fullName evidence="4">DUF1345 domain-containing protein</fullName>
    </recommendedName>
</protein>
<dbReference type="Proteomes" id="UP000243002">
    <property type="component" value="Unassembled WGS sequence"/>
</dbReference>
<dbReference type="EMBL" id="PXXO01000013">
    <property type="protein sequence ID" value="PSJ04293.1"/>
    <property type="molecule type" value="Genomic_DNA"/>
</dbReference>
<dbReference type="RefSeq" id="WP_106632732.1">
    <property type="nucleotide sequence ID" value="NZ_PXXO01000013.1"/>
</dbReference>
<comment type="caution">
    <text evidence="2">The sequence shown here is derived from an EMBL/GenBank/DDBJ whole genome shotgun (WGS) entry which is preliminary data.</text>
</comment>
<feature type="transmembrane region" description="Helical" evidence="1">
    <location>
        <begin position="163"/>
        <end position="184"/>
    </location>
</feature>
<evidence type="ECO:0000313" key="3">
    <source>
        <dbReference type="Proteomes" id="UP000243002"/>
    </source>
</evidence>
<name>A0A2P7MSU3_9CYAN</name>
<keyword evidence="3" id="KW-1185">Reference proteome</keyword>
<keyword evidence="1" id="KW-0472">Membrane</keyword>